<organism evidence="1 2">
    <name type="scientific">Catharanthus roseus</name>
    <name type="common">Madagascar periwinkle</name>
    <name type="synonym">Vinca rosea</name>
    <dbReference type="NCBI Taxonomy" id="4058"/>
    <lineage>
        <taxon>Eukaryota</taxon>
        <taxon>Viridiplantae</taxon>
        <taxon>Streptophyta</taxon>
        <taxon>Embryophyta</taxon>
        <taxon>Tracheophyta</taxon>
        <taxon>Spermatophyta</taxon>
        <taxon>Magnoliopsida</taxon>
        <taxon>eudicotyledons</taxon>
        <taxon>Gunneridae</taxon>
        <taxon>Pentapetalae</taxon>
        <taxon>asterids</taxon>
        <taxon>lamiids</taxon>
        <taxon>Gentianales</taxon>
        <taxon>Apocynaceae</taxon>
        <taxon>Rauvolfioideae</taxon>
        <taxon>Vinceae</taxon>
        <taxon>Catharanthinae</taxon>
        <taxon>Catharanthus</taxon>
    </lineage>
</organism>
<gene>
    <name evidence="1" type="ORF">M9H77_34675</name>
</gene>
<comment type="caution">
    <text evidence="1">The sequence shown here is derived from an EMBL/GenBank/DDBJ whole genome shotgun (WGS) entry which is preliminary data.</text>
</comment>
<proteinExistence type="predicted"/>
<sequence length="482" mass="51967">MYKNQLQELAQRSCFNLPSYTCIREGPDHAPRFKATVNFNGETFESPQYCSTLRQAEHSAAEMALNALASRGPSNSLAARILDETGVYKNLLQEVSQRVGAFLPAYTTFRSGLGHLPVFTCTVELAGIIFTGEPAKNKKQAEKNAAMAAWTSLKFLVQQSETSTPEKGKNDEQEHITVARALQQYLVQARMAKIPFPIKFPTHNPRPLSGQQPPASSSKILPFICPRPARNKIGMVASGSISTKIAPQNRPIIAAVNETMIYPKTTQGQPTNVVNDSVLPAAESIRMRPQKFPAAGAAPYIPIRHLTAHHRVAPPVTIRSAVPVFSSPPLPSPSQSARVVRPSQSSIAPPVCVRQAMPVLSPPTVGLEQLSLLDSTIKVEEAPLSKAPFVKFEEPLGSKVPVAQLDNLPSTKAIPGKAAEPQFAKPPNQKAEESLLAKTPNLLIEESSSGSMMPPSPEVLSNQVEVPVPKISKDSPATSTAP</sequence>
<name>A0ACB9ZQG6_CATRO</name>
<keyword evidence="2" id="KW-1185">Reference proteome</keyword>
<reference evidence="2" key="1">
    <citation type="journal article" date="2023" name="Nat. Plants">
        <title>Single-cell RNA sequencing provides a high-resolution roadmap for understanding the multicellular compartmentation of specialized metabolism.</title>
        <authorList>
            <person name="Sun S."/>
            <person name="Shen X."/>
            <person name="Li Y."/>
            <person name="Li Y."/>
            <person name="Wang S."/>
            <person name="Li R."/>
            <person name="Zhang H."/>
            <person name="Shen G."/>
            <person name="Guo B."/>
            <person name="Wei J."/>
            <person name="Xu J."/>
            <person name="St-Pierre B."/>
            <person name="Chen S."/>
            <person name="Sun C."/>
        </authorList>
    </citation>
    <scope>NUCLEOTIDE SEQUENCE [LARGE SCALE GENOMIC DNA]</scope>
</reference>
<dbReference type="EMBL" id="CM044708">
    <property type="protein sequence ID" value="KAI5648670.1"/>
    <property type="molecule type" value="Genomic_DNA"/>
</dbReference>
<evidence type="ECO:0000313" key="2">
    <source>
        <dbReference type="Proteomes" id="UP001060085"/>
    </source>
</evidence>
<accession>A0ACB9ZQG6</accession>
<evidence type="ECO:0000313" key="1">
    <source>
        <dbReference type="EMBL" id="KAI5648670.1"/>
    </source>
</evidence>
<protein>
    <submittedName>
        <fullName evidence="1">Uncharacterized protein</fullName>
    </submittedName>
</protein>
<dbReference type="Proteomes" id="UP001060085">
    <property type="component" value="Linkage Group LG08"/>
</dbReference>